<comment type="caution">
    <text evidence="1">The sequence shown here is derived from an EMBL/GenBank/DDBJ whole genome shotgun (WGS) entry which is preliminary data.</text>
</comment>
<protein>
    <submittedName>
        <fullName evidence="1">Uncharacterized protein</fullName>
    </submittedName>
</protein>
<reference evidence="1 2" key="1">
    <citation type="submission" date="2016-02" db="EMBL/GenBank/DDBJ databases">
        <title>Genome analysis of coral dinoflagellate symbionts highlights evolutionary adaptations to a symbiotic lifestyle.</title>
        <authorList>
            <person name="Aranda M."/>
            <person name="Li Y."/>
            <person name="Liew Y.J."/>
            <person name="Baumgarten S."/>
            <person name="Simakov O."/>
            <person name="Wilson M."/>
            <person name="Piel J."/>
            <person name="Ashoor H."/>
            <person name="Bougouffa S."/>
            <person name="Bajic V.B."/>
            <person name="Ryu T."/>
            <person name="Ravasi T."/>
            <person name="Bayer T."/>
            <person name="Micklem G."/>
            <person name="Kim H."/>
            <person name="Bhak J."/>
            <person name="Lajeunesse T.C."/>
            <person name="Voolstra C.R."/>
        </authorList>
    </citation>
    <scope>NUCLEOTIDE SEQUENCE [LARGE SCALE GENOMIC DNA]</scope>
    <source>
        <strain evidence="1 2">CCMP2467</strain>
    </source>
</reference>
<sequence>MPTKKRGFAVKQETAYPYGEEWMKHLLEDDLSGALGAPVPLDTEEAPLQTARWCYHAALLVVMSVLSSAPSLACGDGVLDAA</sequence>
<name>A0A1Q9E7V7_SYMMI</name>
<evidence type="ECO:0000313" key="1">
    <source>
        <dbReference type="EMBL" id="OLQ03507.1"/>
    </source>
</evidence>
<accession>A0A1Q9E7V7</accession>
<dbReference type="EMBL" id="LSRX01000235">
    <property type="protein sequence ID" value="OLQ03507.1"/>
    <property type="molecule type" value="Genomic_DNA"/>
</dbReference>
<keyword evidence="2" id="KW-1185">Reference proteome</keyword>
<organism evidence="1 2">
    <name type="scientific">Symbiodinium microadriaticum</name>
    <name type="common">Dinoflagellate</name>
    <name type="synonym">Zooxanthella microadriatica</name>
    <dbReference type="NCBI Taxonomy" id="2951"/>
    <lineage>
        <taxon>Eukaryota</taxon>
        <taxon>Sar</taxon>
        <taxon>Alveolata</taxon>
        <taxon>Dinophyceae</taxon>
        <taxon>Suessiales</taxon>
        <taxon>Symbiodiniaceae</taxon>
        <taxon>Symbiodinium</taxon>
    </lineage>
</organism>
<dbReference type="AlphaFoldDB" id="A0A1Q9E7V7"/>
<evidence type="ECO:0000313" key="2">
    <source>
        <dbReference type="Proteomes" id="UP000186817"/>
    </source>
</evidence>
<gene>
    <name evidence="1" type="ORF">AK812_SmicGene13567</name>
</gene>
<dbReference type="Proteomes" id="UP000186817">
    <property type="component" value="Unassembled WGS sequence"/>
</dbReference>
<proteinExistence type="predicted"/>